<organism evidence="4 5">
    <name type="scientific">Shewanella zhuhaiensis</name>
    <dbReference type="NCBI Taxonomy" id="2919576"/>
    <lineage>
        <taxon>Bacteria</taxon>
        <taxon>Pseudomonadati</taxon>
        <taxon>Pseudomonadota</taxon>
        <taxon>Gammaproteobacteria</taxon>
        <taxon>Alteromonadales</taxon>
        <taxon>Shewanellaceae</taxon>
        <taxon>Shewanella</taxon>
    </lineage>
</organism>
<feature type="binding site" evidence="1">
    <location>
        <position position="27"/>
    </location>
    <ligand>
        <name>Zn(2+)</name>
        <dbReference type="ChEBI" id="CHEBI:29105"/>
    </ligand>
</feature>
<dbReference type="PANTHER" id="PTHR43460:SF1">
    <property type="entry name" value="METHYLTRANSFERASE TYPE 11 DOMAIN-CONTAINING PROTEIN"/>
    <property type="match status" value="1"/>
</dbReference>
<dbReference type="InterPro" id="IPR016718">
    <property type="entry name" value="rRNA_m1G-MeTrfase_A_prd"/>
</dbReference>
<reference evidence="4 5" key="1">
    <citation type="submission" date="2022-02" db="EMBL/GenBank/DDBJ databases">
        <title>The genome sequence of Shewanella sp. 3B26.</title>
        <authorList>
            <person name="Du J."/>
        </authorList>
    </citation>
    <scope>NUCLEOTIDE SEQUENCE [LARGE SCALE GENOMIC DNA]</scope>
    <source>
        <strain evidence="4 5">3B26</strain>
    </source>
</reference>
<dbReference type="Pfam" id="PF21302">
    <property type="entry name" value="Zn_ribbon_RlmA"/>
    <property type="match status" value="1"/>
</dbReference>
<keyword evidence="2" id="KW-0949">S-adenosyl-L-methionine</keyword>
<keyword evidence="1" id="KW-0862">Zinc</keyword>
<dbReference type="Proteomes" id="UP001297581">
    <property type="component" value="Unassembled WGS sequence"/>
</dbReference>
<evidence type="ECO:0000256" key="1">
    <source>
        <dbReference type="PIRSR" id="PIRSR018249-1"/>
    </source>
</evidence>
<dbReference type="PANTHER" id="PTHR43460">
    <property type="entry name" value="METHYLTRANSFERASE"/>
    <property type="match status" value="1"/>
</dbReference>
<dbReference type="GO" id="GO:0008168">
    <property type="term" value="F:methyltransferase activity"/>
    <property type="evidence" value="ECO:0007669"/>
    <property type="project" value="UniProtKB-KW"/>
</dbReference>
<dbReference type="Gene3D" id="3.40.50.150">
    <property type="entry name" value="Vaccinia Virus protein VP39"/>
    <property type="match status" value="1"/>
</dbReference>
<evidence type="ECO:0000259" key="3">
    <source>
        <dbReference type="Pfam" id="PF21302"/>
    </source>
</evidence>
<proteinExistence type="predicted"/>
<evidence type="ECO:0000313" key="5">
    <source>
        <dbReference type="Proteomes" id="UP001297581"/>
    </source>
</evidence>
<dbReference type="InterPro" id="IPR029063">
    <property type="entry name" value="SAM-dependent_MTases_sf"/>
</dbReference>
<gene>
    <name evidence="4" type="ORF">MJ923_02740</name>
</gene>
<dbReference type="AlphaFoldDB" id="A0AAJ1BEH7"/>
<evidence type="ECO:0000256" key="2">
    <source>
        <dbReference type="PIRSR" id="PIRSR018249-2"/>
    </source>
</evidence>
<keyword evidence="1" id="KW-0479">Metal-binding</keyword>
<dbReference type="GO" id="GO:0046872">
    <property type="term" value="F:metal ion binding"/>
    <property type="evidence" value="ECO:0007669"/>
    <property type="project" value="UniProtKB-KW"/>
</dbReference>
<dbReference type="EMBL" id="JAKUDL010000001">
    <property type="protein sequence ID" value="MCH4293221.1"/>
    <property type="molecule type" value="Genomic_DNA"/>
</dbReference>
<dbReference type="InterPro" id="IPR052939">
    <property type="entry name" value="23S_rRNA_MeTrnsfrase_RlmA"/>
</dbReference>
<dbReference type="RefSeq" id="WP_240589811.1">
    <property type="nucleotide sequence ID" value="NZ_JAKUDL010000001.1"/>
</dbReference>
<sequence length="271" mass="30484">MQFQCPLCRQPLHAHQESKGWYCDGKHHFDRHAIGYWDFFPTRKPKNAESRDTLRARQFLLTSGIYNAAIEALAKAARQYSAIDAPACVQQGAGHAWLGKQLKAALDEQGCQVSLFSPLEAENEAFAAAKAGMENVCFTSLKGLPFADASADMVWLLEAPLKGKEWLRILKPDGLLLMLVPGPRHLWQLREFVYPGLDEKPFSLELPQAFELLAEEAVSWPLAIQSQDAMVLMDMAPWAWRVKEGMRKAIAKASFEALEMDFRIIVARKKA</sequence>
<dbReference type="SUPFAM" id="SSF53335">
    <property type="entry name" value="S-adenosyl-L-methionine-dependent methyltransferases"/>
    <property type="match status" value="1"/>
</dbReference>
<accession>A0AAJ1BEH7</accession>
<feature type="binding site" evidence="1">
    <location>
        <position position="23"/>
    </location>
    <ligand>
        <name>Zn(2+)</name>
        <dbReference type="ChEBI" id="CHEBI:29105"/>
    </ligand>
</feature>
<dbReference type="InterPro" id="IPR048647">
    <property type="entry name" value="RlmA_N"/>
</dbReference>
<protein>
    <submittedName>
        <fullName evidence="4">SAM-dependent methyltransferase</fullName>
    </submittedName>
</protein>
<keyword evidence="4" id="KW-0489">Methyltransferase</keyword>
<comment type="caution">
    <text evidence="4">The sequence shown here is derived from an EMBL/GenBank/DDBJ whole genome shotgun (WGS) entry which is preliminary data.</text>
</comment>
<keyword evidence="5" id="KW-1185">Reference proteome</keyword>
<dbReference type="GO" id="GO:0032259">
    <property type="term" value="P:methylation"/>
    <property type="evidence" value="ECO:0007669"/>
    <property type="project" value="UniProtKB-KW"/>
</dbReference>
<keyword evidence="4" id="KW-0808">Transferase</keyword>
<dbReference type="PIRSF" id="PIRSF018249">
    <property type="entry name" value="MyrA_prd"/>
    <property type="match status" value="1"/>
</dbReference>
<evidence type="ECO:0000313" key="4">
    <source>
        <dbReference type="EMBL" id="MCH4293221.1"/>
    </source>
</evidence>
<name>A0AAJ1BEH7_9GAMM</name>
<feature type="domain" description="23S rRNA (guanine(745)-N(1))-methyltransferase N-terminal" evidence="3">
    <location>
        <begin position="3"/>
        <end position="43"/>
    </location>
</feature>
<feature type="binding site" evidence="2">
    <location>
        <position position="185"/>
    </location>
    <ligand>
        <name>S-adenosyl-L-methionine</name>
        <dbReference type="ChEBI" id="CHEBI:59789"/>
    </ligand>
</feature>
<feature type="binding site" evidence="2">
    <location>
        <position position="66"/>
    </location>
    <ligand>
        <name>S-adenosyl-L-methionine</name>
        <dbReference type="ChEBI" id="CHEBI:59789"/>
    </ligand>
</feature>